<dbReference type="InterPro" id="IPR018247">
    <property type="entry name" value="EF_Hand_1_Ca_BS"/>
</dbReference>
<dbReference type="RefSeq" id="WP_091400146.1">
    <property type="nucleotide sequence ID" value="NZ_FNQY01000021.1"/>
</dbReference>
<name>A0A1H4BFB6_9BACT</name>
<dbReference type="SUPFAM" id="SSF49464">
    <property type="entry name" value="Carboxypeptidase regulatory domain-like"/>
    <property type="match status" value="1"/>
</dbReference>
<dbReference type="GO" id="GO:0009279">
    <property type="term" value="C:cell outer membrane"/>
    <property type="evidence" value="ECO:0007669"/>
    <property type="project" value="UniProtKB-SubCell"/>
</dbReference>
<evidence type="ECO:0000256" key="4">
    <source>
        <dbReference type="ARBA" id="ARBA00022692"/>
    </source>
</evidence>
<feature type="domain" description="TonB-dependent receptor plug" evidence="9">
    <location>
        <begin position="129"/>
        <end position="251"/>
    </location>
</feature>
<dbReference type="InterPro" id="IPR036942">
    <property type="entry name" value="Beta-barrel_TonB_sf"/>
</dbReference>
<dbReference type="InterPro" id="IPR023996">
    <property type="entry name" value="TonB-dep_OMP_SusC/RagA"/>
</dbReference>
<gene>
    <name evidence="10" type="ORF">SAMN05192529_1213</name>
</gene>
<evidence type="ECO:0000259" key="9">
    <source>
        <dbReference type="Pfam" id="PF07715"/>
    </source>
</evidence>
<feature type="chain" id="PRO_5011598701" evidence="8">
    <location>
        <begin position="22"/>
        <end position="1060"/>
    </location>
</feature>
<dbReference type="EMBL" id="FNQY01000021">
    <property type="protein sequence ID" value="SEA46895.1"/>
    <property type="molecule type" value="Genomic_DNA"/>
</dbReference>
<keyword evidence="2 7" id="KW-0813">Transport</keyword>
<protein>
    <submittedName>
        <fullName evidence="10">TonB-linked outer membrane protein, SusC/RagA family</fullName>
    </submittedName>
</protein>
<dbReference type="Gene3D" id="2.60.40.1120">
    <property type="entry name" value="Carboxypeptidase-like, regulatory domain"/>
    <property type="match status" value="1"/>
</dbReference>
<dbReference type="InterPro" id="IPR023997">
    <property type="entry name" value="TonB-dep_OMP_SusC/RagA_CS"/>
</dbReference>
<proteinExistence type="inferred from homology"/>
<dbReference type="Pfam" id="PF13620">
    <property type="entry name" value="CarboxypepD_reg"/>
    <property type="match status" value="1"/>
</dbReference>
<dbReference type="AlphaFoldDB" id="A0A1H4BFB6"/>
<reference evidence="10 11" key="1">
    <citation type="submission" date="2016-10" db="EMBL/GenBank/DDBJ databases">
        <authorList>
            <person name="de Groot N.N."/>
        </authorList>
    </citation>
    <scope>NUCLEOTIDE SEQUENCE [LARGE SCALE GENOMIC DNA]</scope>
    <source>
        <strain evidence="10 11">Vu-144</strain>
    </source>
</reference>
<dbReference type="SUPFAM" id="SSF56935">
    <property type="entry name" value="Porins"/>
    <property type="match status" value="1"/>
</dbReference>
<comment type="similarity">
    <text evidence="7">Belongs to the TonB-dependent receptor family.</text>
</comment>
<comment type="subcellular location">
    <subcellularLocation>
        <location evidence="1 7">Cell outer membrane</location>
        <topology evidence="1 7">Multi-pass membrane protein</topology>
    </subcellularLocation>
</comment>
<keyword evidence="5 7" id="KW-0472">Membrane</keyword>
<dbReference type="Gene3D" id="2.40.170.20">
    <property type="entry name" value="TonB-dependent receptor, beta-barrel domain"/>
    <property type="match status" value="1"/>
</dbReference>
<evidence type="ECO:0000313" key="10">
    <source>
        <dbReference type="EMBL" id="SEA46895.1"/>
    </source>
</evidence>
<sequence>MQSKLRIGTLLLASLIAIRGAAQNTTQVKGTVLTQNGKSLPGVTVKVVNESSHAADFTVSDENGAFKAKLNNGTFYNFYFSYVGYADDSLTHFSINAGEHNSILFRLKEVAGTLDDVVSIGYGSARRGDLTGAISSYTPTENEAATSVSVDQMLQGKVPGVNVTNSASGPGAASSVVIRGANSLRGDNQPLYIIDNVPQPSTGEFDANKLGDNQIPENPLTTLNPSDIESVQVLKDASATAIYGSRGANGVIIITTKKGKVGKAKVNFNSNVTTAQAVGLPQMLNLEQYGEMIYAKSGVQQFYNVDGETRYVFAGNTYDPADTSSYKVIQEKNWEDEAFRTAISQNYNLSVNGGAGKTTYYLSADYKNIQGVIDATSMKVGNFRMNLNTDLSDRLKLAASLSGGVRKNNMMNGGDSRGGATGSIVNAALYGVPFEYPADDPTLTSSTDARTTALSWINDYEDLTTEKTFRASMNLSWKISNSFSYNLRSGLNQTIQDRSRWFGLELFQGFNNNGYLSVSNMNRNNFTVENLLNYNKNIRGIVNISALAGVTYDKYSSLNKITVGADFQNYLLTVNGMNYASNVTVYQPAQSDFQLLSYLARVNLSFLQDQLLLTANFRADGSSKFAKDNRWGYFPSTAIAWRMEKAKFMKSVDWVNQLKLRLGYGKTGSQSISPYQTLDFYSQSSYYADNEGGILLGINTGGLSNKDLTWESTASYNAGVDFALFDSRLSGTVDVYRKQTDDLLINKNIPVSTGYSSVILNQGSLSNKGIEISLNGDIIKKDNFSFSLGGNISFNKSKIIQLGLPESTFGSSSYVGYLGNSLGDHYGVGNIFIQGMAPGLFWGYKTDGIYQTGDDIKVTQDLNNTVPTPGSIKFVDQNGDGVIDSKDMTIIGNPNPKFTYGFNLNTTYKNFNLSANFTGVYGNQILNANLRDLATPSTSSGNFSAEAFENMWTTENPSNIYPSVTKAIYNVVTDRYIESGSYLRLSSVTLGYTFPDAVTKSIGLSRLNIYASGQNLFLITKYSGFDPEVNSFAFDGLRPGIDMNSFPNSRTFILGLNVNF</sequence>
<keyword evidence="4 7" id="KW-0812">Transmembrane</keyword>
<organism evidence="10 11">
    <name type="scientific">Arachidicoccus rhizosphaerae</name>
    <dbReference type="NCBI Taxonomy" id="551991"/>
    <lineage>
        <taxon>Bacteria</taxon>
        <taxon>Pseudomonadati</taxon>
        <taxon>Bacteroidota</taxon>
        <taxon>Chitinophagia</taxon>
        <taxon>Chitinophagales</taxon>
        <taxon>Chitinophagaceae</taxon>
        <taxon>Arachidicoccus</taxon>
    </lineage>
</organism>
<evidence type="ECO:0000256" key="6">
    <source>
        <dbReference type="ARBA" id="ARBA00023237"/>
    </source>
</evidence>
<keyword evidence="8" id="KW-0732">Signal</keyword>
<dbReference type="Gene3D" id="2.170.130.10">
    <property type="entry name" value="TonB-dependent receptor, plug domain"/>
    <property type="match status" value="1"/>
</dbReference>
<dbReference type="Pfam" id="PF07715">
    <property type="entry name" value="Plug"/>
    <property type="match status" value="1"/>
</dbReference>
<dbReference type="Proteomes" id="UP000199041">
    <property type="component" value="Unassembled WGS sequence"/>
</dbReference>
<dbReference type="PROSITE" id="PS52016">
    <property type="entry name" value="TONB_DEPENDENT_REC_3"/>
    <property type="match status" value="1"/>
</dbReference>
<evidence type="ECO:0000256" key="2">
    <source>
        <dbReference type="ARBA" id="ARBA00022448"/>
    </source>
</evidence>
<keyword evidence="11" id="KW-1185">Reference proteome</keyword>
<dbReference type="OrthoDB" id="9768177at2"/>
<dbReference type="InterPro" id="IPR008969">
    <property type="entry name" value="CarboxyPept-like_regulatory"/>
</dbReference>
<evidence type="ECO:0000256" key="5">
    <source>
        <dbReference type="ARBA" id="ARBA00023136"/>
    </source>
</evidence>
<dbReference type="PROSITE" id="PS00018">
    <property type="entry name" value="EF_HAND_1"/>
    <property type="match status" value="1"/>
</dbReference>
<evidence type="ECO:0000256" key="3">
    <source>
        <dbReference type="ARBA" id="ARBA00022452"/>
    </source>
</evidence>
<accession>A0A1H4BFB6</accession>
<dbReference type="NCBIfam" id="TIGR04056">
    <property type="entry name" value="OMP_RagA_SusC"/>
    <property type="match status" value="1"/>
</dbReference>
<dbReference type="InterPro" id="IPR037066">
    <property type="entry name" value="Plug_dom_sf"/>
</dbReference>
<dbReference type="NCBIfam" id="TIGR04057">
    <property type="entry name" value="SusC_RagA_signa"/>
    <property type="match status" value="1"/>
</dbReference>
<dbReference type="InterPro" id="IPR039426">
    <property type="entry name" value="TonB-dep_rcpt-like"/>
</dbReference>
<evidence type="ECO:0000256" key="1">
    <source>
        <dbReference type="ARBA" id="ARBA00004571"/>
    </source>
</evidence>
<dbReference type="STRING" id="551991.SAMN05192529_1213"/>
<dbReference type="InterPro" id="IPR012910">
    <property type="entry name" value="Plug_dom"/>
</dbReference>
<feature type="signal peptide" evidence="8">
    <location>
        <begin position="1"/>
        <end position="21"/>
    </location>
</feature>
<evidence type="ECO:0000256" key="8">
    <source>
        <dbReference type="SAM" id="SignalP"/>
    </source>
</evidence>
<evidence type="ECO:0000256" key="7">
    <source>
        <dbReference type="PROSITE-ProRule" id="PRU01360"/>
    </source>
</evidence>
<keyword evidence="3 7" id="KW-1134">Transmembrane beta strand</keyword>
<evidence type="ECO:0000313" key="11">
    <source>
        <dbReference type="Proteomes" id="UP000199041"/>
    </source>
</evidence>
<keyword evidence="6 7" id="KW-0998">Cell outer membrane</keyword>